<dbReference type="PRINTS" id="PR00081">
    <property type="entry name" value="GDHRDH"/>
</dbReference>
<keyword evidence="2" id="KW-0560">Oxidoreductase</keyword>
<dbReference type="SUPFAM" id="SSF51735">
    <property type="entry name" value="NAD(P)-binding Rossmann-fold domains"/>
    <property type="match status" value="1"/>
</dbReference>
<name>A0A6G1X2X2_9BACI</name>
<dbReference type="PANTHER" id="PTHR42879">
    <property type="entry name" value="3-OXOACYL-(ACYL-CARRIER-PROTEIN) REDUCTASE"/>
    <property type="match status" value="1"/>
</dbReference>
<evidence type="ECO:0000256" key="2">
    <source>
        <dbReference type="ARBA" id="ARBA00023002"/>
    </source>
</evidence>
<gene>
    <name evidence="3" type="ORF">GH754_03230</name>
</gene>
<dbReference type="Gene3D" id="3.40.50.720">
    <property type="entry name" value="NAD(P)-binding Rossmann-like Domain"/>
    <property type="match status" value="1"/>
</dbReference>
<protein>
    <submittedName>
        <fullName evidence="3">SDR family oxidoreductase</fullName>
    </submittedName>
</protein>
<dbReference type="CDD" id="cd05233">
    <property type="entry name" value="SDR_c"/>
    <property type="match status" value="1"/>
</dbReference>
<dbReference type="PANTHER" id="PTHR42879:SF2">
    <property type="entry name" value="3-OXOACYL-[ACYL-CARRIER-PROTEIN] REDUCTASE FABG"/>
    <property type="match status" value="1"/>
</dbReference>
<dbReference type="EMBL" id="WJNH01000002">
    <property type="protein sequence ID" value="MRG85337.1"/>
    <property type="molecule type" value="Genomic_DNA"/>
</dbReference>
<sequence length="239" mass="25942">MKTCLITGASGGIGGSIANKLVQDGWQVILHCNQNLDGLIKQSEQFPEESVLAYIQADLSTSDGVDALLKQLHFQIDAFVHASGKATYGLFQDVQDMEIDEMFHLHIKAPMKISRYLLSSMIKRTQGKIVLISSMWGEIGASLEVLYSTVKGAQNTFVKALAKEAAASGIQVNAVSPGFIDTKMNDRFTSEEREEFIASIPQQKAGRAEDVANTVCFLLSESAQYINGQIIGVNGGYTS</sequence>
<dbReference type="NCBIfam" id="NF047420">
    <property type="entry name" value="EF_P_mod_YmfI"/>
    <property type="match status" value="1"/>
</dbReference>
<dbReference type="InterPro" id="IPR050259">
    <property type="entry name" value="SDR"/>
</dbReference>
<dbReference type="InterPro" id="IPR002347">
    <property type="entry name" value="SDR_fam"/>
</dbReference>
<accession>A0A6G1X2X2</accession>
<organism evidence="3 4">
    <name type="scientific">Salinibacillus xinjiangensis</name>
    <dbReference type="NCBI Taxonomy" id="1229268"/>
    <lineage>
        <taxon>Bacteria</taxon>
        <taxon>Bacillati</taxon>
        <taxon>Bacillota</taxon>
        <taxon>Bacilli</taxon>
        <taxon>Bacillales</taxon>
        <taxon>Bacillaceae</taxon>
        <taxon>Salinibacillus</taxon>
    </lineage>
</organism>
<evidence type="ECO:0000313" key="4">
    <source>
        <dbReference type="Proteomes" id="UP000480185"/>
    </source>
</evidence>
<dbReference type="Pfam" id="PF13561">
    <property type="entry name" value="adh_short_C2"/>
    <property type="match status" value="1"/>
</dbReference>
<dbReference type="Proteomes" id="UP000480185">
    <property type="component" value="Unassembled WGS sequence"/>
</dbReference>
<keyword evidence="4" id="KW-1185">Reference proteome</keyword>
<reference evidence="3 4" key="1">
    <citation type="submission" date="2019-11" db="EMBL/GenBank/DDBJ databases">
        <authorList>
            <person name="Li J."/>
        </authorList>
    </citation>
    <scope>NUCLEOTIDE SEQUENCE [LARGE SCALE GENOMIC DNA]</scope>
    <source>
        <strain evidence="3 4">J4</strain>
    </source>
</reference>
<comment type="caution">
    <text evidence="3">The sequence shown here is derived from an EMBL/GenBank/DDBJ whole genome shotgun (WGS) entry which is preliminary data.</text>
</comment>
<dbReference type="RefSeq" id="WP_153727296.1">
    <property type="nucleotide sequence ID" value="NZ_WJNH01000002.1"/>
</dbReference>
<proteinExistence type="inferred from homology"/>
<dbReference type="OrthoDB" id="9803333at2"/>
<dbReference type="GO" id="GO:0016491">
    <property type="term" value="F:oxidoreductase activity"/>
    <property type="evidence" value="ECO:0007669"/>
    <property type="project" value="UniProtKB-KW"/>
</dbReference>
<dbReference type="AlphaFoldDB" id="A0A6G1X2X2"/>
<evidence type="ECO:0000256" key="1">
    <source>
        <dbReference type="ARBA" id="ARBA00006484"/>
    </source>
</evidence>
<dbReference type="InterPro" id="IPR036291">
    <property type="entry name" value="NAD(P)-bd_dom_sf"/>
</dbReference>
<evidence type="ECO:0000313" key="3">
    <source>
        <dbReference type="EMBL" id="MRG85337.1"/>
    </source>
</evidence>
<dbReference type="FunFam" id="3.40.50.720:FF:000173">
    <property type="entry name" value="3-oxoacyl-[acyl-carrier protein] reductase"/>
    <property type="match status" value="1"/>
</dbReference>
<comment type="similarity">
    <text evidence="1">Belongs to the short-chain dehydrogenases/reductases (SDR) family.</text>
</comment>